<feature type="region of interest" description="Disordered" evidence="5">
    <location>
        <begin position="251"/>
        <end position="284"/>
    </location>
</feature>
<dbReference type="PRINTS" id="PR00385">
    <property type="entry name" value="P450"/>
</dbReference>
<proteinExistence type="predicted"/>
<dbReference type="InterPro" id="IPR002401">
    <property type="entry name" value="Cyt_P450_E_grp-I"/>
</dbReference>
<evidence type="ECO:0000256" key="6">
    <source>
        <dbReference type="SAM" id="SignalP"/>
    </source>
</evidence>
<dbReference type="PRINTS" id="PR00463">
    <property type="entry name" value="EP450I"/>
</dbReference>
<dbReference type="Gene3D" id="1.10.630.10">
    <property type="entry name" value="Cytochrome P450"/>
    <property type="match status" value="1"/>
</dbReference>
<dbReference type="InterPro" id="IPR001128">
    <property type="entry name" value="Cyt_P450"/>
</dbReference>
<dbReference type="GO" id="GO:0016705">
    <property type="term" value="F:oxidoreductase activity, acting on paired donors, with incorporation or reduction of molecular oxygen"/>
    <property type="evidence" value="ECO:0007669"/>
    <property type="project" value="InterPro"/>
</dbReference>
<evidence type="ECO:0008006" key="8">
    <source>
        <dbReference type="Google" id="ProtNLM"/>
    </source>
</evidence>
<dbReference type="PANTHER" id="PTHR47947">
    <property type="entry name" value="CYTOCHROME P450 82C3-RELATED"/>
    <property type="match status" value="1"/>
</dbReference>
<keyword evidence="3" id="KW-0560">Oxidoreductase</keyword>
<dbReference type="AlphaFoldDB" id="A0A6V7NM75"/>
<dbReference type="PANTHER" id="PTHR47947:SF3">
    <property type="entry name" value="CYTOCHROME P450 81D1-LIKE"/>
    <property type="match status" value="1"/>
</dbReference>
<keyword evidence="2" id="KW-0479">Metal-binding</keyword>
<evidence type="ECO:0000256" key="3">
    <source>
        <dbReference type="ARBA" id="ARBA00023002"/>
    </source>
</evidence>
<keyword evidence="6" id="KW-0732">Signal</keyword>
<dbReference type="Pfam" id="PF00067">
    <property type="entry name" value="p450"/>
    <property type="match status" value="2"/>
</dbReference>
<evidence type="ECO:0000256" key="5">
    <source>
        <dbReference type="SAM" id="MobiDB-lite"/>
    </source>
</evidence>
<protein>
    <recommendedName>
        <fullName evidence="8">Isoflavone 2'-hydroxylase</fullName>
    </recommendedName>
</protein>
<feature type="compositionally biased region" description="Basic and acidic residues" evidence="5">
    <location>
        <begin position="254"/>
        <end position="284"/>
    </location>
</feature>
<name>A0A6V7NM75_ANACO</name>
<dbReference type="GO" id="GO:0004497">
    <property type="term" value="F:monooxygenase activity"/>
    <property type="evidence" value="ECO:0007669"/>
    <property type="project" value="InterPro"/>
</dbReference>
<evidence type="ECO:0000256" key="2">
    <source>
        <dbReference type="ARBA" id="ARBA00022723"/>
    </source>
</evidence>
<keyword evidence="4" id="KW-0408">Iron</keyword>
<gene>
    <name evidence="7" type="ORF">CB5_LOCUS2675</name>
</gene>
<dbReference type="EMBL" id="LR862139">
    <property type="protein sequence ID" value="CAD1819464.1"/>
    <property type="molecule type" value="Genomic_DNA"/>
</dbReference>
<dbReference type="GO" id="GO:0005506">
    <property type="term" value="F:iron ion binding"/>
    <property type="evidence" value="ECO:0007669"/>
    <property type="project" value="InterPro"/>
</dbReference>
<dbReference type="GO" id="GO:0020037">
    <property type="term" value="F:heme binding"/>
    <property type="evidence" value="ECO:0007669"/>
    <property type="project" value="InterPro"/>
</dbReference>
<dbReference type="SUPFAM" id="SSF48264">
    <property type="entry name" value="Cytochrome P450"/>
    <property type="match status" value="1"/>
</dbReference>
<evidence type="ECO:0000256" key="1">
    <source>
        <dbReference type="ARBA" id="ARBA00022617"/>
    </source>
</evidence>
<dbReference type="InterPro" id="IPR036396">
    <property type="entry name" value="Cyt_P450_sf"/>
</dbReference>
<feature type="chain" id="PRO_5028480429" description="Isoflavone 2'-hydroxylase" evidence="6">
    <location>
        <begin position="28"/>
        <end position="393"/>
    </location>
</feature>
<accession>A0A6V7NM75</accession>
<feature type="signal peptide" evidence="6">
    <location>
        <begin position="1"/>
        <end position="27"/>
    </location>
</feature>
<evidence type="ECO:0000313" key="7">
    <source>
        <dbReference type="EMBL" id="CAD1819464.1"/>
    </source>
</evidence>
<dbReference type="InterPro" id="IPR050651">
    <property type="entry name" value="Plant_Cytochrome_P450_Monoox"/>
</dbReference>
<keyword evidence="1" id="KW-0349">Heme</keyword>
<reference evidence="7" key="1">
    <citation type="submission" date="2020-07" db="EMBL/GenBank/DDBJ databases">
        <authorList>
            <person name="Lin J."/>
        </authorList>
    </citation>
    <scope>NUCLEOTIDE SEQUENCE</scope>
</reference>
<organism evidence="7">
    <name type="scientific">Ananas comosus var. bracteatus</name>
    <name type="common">red pineapple</name>
    <dbReference type="NCBI Taxonomy" id="296719"/>
    <lineage>
        <taxon>Eukaryota</taxon>
        <taxon>Viridiplantae</taxon>
        <taxon>Streptophyta</taxon>
        <taxon>Embryophyta</taxon>
        <taxon>Tracheophyta</taxon>
        <taxon>Spermatophyta</taxon>
        <taxon>Magnoliopsida</taxon>
        <taxon>Liliopsida</taxon>
        <taxon>Poales</taxon>
        <taxon>Bromeliaceae</taxon>
        <taxon>Bromelioideae</taxon>
        <taxon>Ananas</taxon>
    </lineage>
</organism>
<sequence>METFTNYLSLLVAVLLILIIKFSFASAKNNNKKLPPSPPSLPIIGHLHLVKHPLHRGLAAISARYGPVLLLRFGSRRVLVVSSRAAAEQCFSADNDVAFANRPRLPSLKLLTNGFTTLGFANYGPLWRNLRRIAAGEVLSAHRLTASAASRAEEVRGLVKRMFLDWKAQNKDNETLFINVDMKTRLFDLALNVMLRMIAGRDTPTKPRRGRRGVGHGEALQDDGRRELLGVGFDLEFGRFRSRLQVVGYRRGREKAEESGEGERRAEPGDGGREEKREREEEKEKTMIGDLLSSQMQDPDFYSDDNIKLLAVSLLSAGTDTTSNTLEWAMSLLLNNPEALRKAAAEIDARVGTDRLVEESDVANLPYLRCVVTETLRLYPGGPSSSPTNPQRS</sequence>
<evidence type="ECO:0000256" key="4">
    <source>
        <dbReference type="ARBA" id="ARBA00023004"/>
    </source>
</evidence>